<organism evidence="1 2">
    <name type="scientific">Cercophora samala</name>
    <dbReference type="NCBI Taxonomy" id="330535"/>
    <lineage>
        <taxon>Eukaryota</taxon>
        <taxon>Fungi</taxon>
        <taxon>Dikarya</taxon>
        <taxon>Ascomycota</taxon>
        <taxon>Pezizomycotina</taxon>
        <taxon>Sordariomycetes</taxon>
        <taxon>Sordariomycetidae</taxon>
        <taxon>Sordariales</taxon>
        <taxon>Lasiosphaeriaceae</taxon>
        <taxon>Cercophora</taxon>
    </lineage>
</organism>
<dbReference type="AlphaFoldDB" id="A0AA39ZH66"/>
<name>A0AA39ZH66_9PEZI</name>
<comment type="caution">
    <text evidence="1">The sequence shown here is derived from an EMBL/GenBank/DDBJ whole genome shotgun (WGS) entry which is preliminary data.</text>
</comment>
<accession>A0AA39ZH66</accession>
<evidence type="ECO:0000313" key="2">
    <source>
        <dbReference type="Proteomes" id="UP001174997"/>
    </source>
</evidence>
<protein>
    <submittedName>
        <fullName evidence="1">Uncharacterized protein</fullName>
    </submittedName>
</protein>
<sequence>MEGTAPECRWPAFRRWALTAMSCQAALCPKQQTSQIHLSVARFCMALKDCLQPAMHQQYLIPYLNNESNPVDIAQVSNLIYWMARIQSHLGLGPRGFGRWNHQLLPSHITL</sequence>
<reference evidence="1" key="1">
    <citation type="submission" date="2023-06" db="EMBL/GenBank/DDBJ databases">
        <title>Genome-scale phylogeny and comparative genomics of the fungal order Sordariales.</title>
        <authorList>
            <consortium name="Lawrence Berkeley National Laboratory"/>
            <person name="Hensen N."/>
            <person name="Bonometti L."/>
            <person name="Westerberg I."/>
            <person name="Brannstrom I.O."/>
            <person name="Guillou S."/>
            <person name="Cros-Aarteil S."/>
            <person name="Calhoun S."/>
            <person name="Haridas S."/>
            <person name="Kuo A."/>
            <person name="Mondo S."/>
            <person name="Pangilinan J."/>
            <person name="Riley R."/>
            <person name="Labutti K."/>
            <person name="Andreopoulos B."/>
            <person name="Lipzen A."/>
            <person name="Chen C."/>
            <person name="Yanf M."/>
            <person name="Daum C."/>
            <person name="Ng V."/>
            <person name="Clum A."/>
            <person name="Steindorff A."/>
            <person name="Ohm R."/>
            <person name="Martin F."/>
            <person name="Silar P."/>
            <person name="Natvig D."/>
            <person name="Lalanne C."/>
            <person name="Gautier V."/>
            <person name="Ament-Velasquez S.L."/>
            <person name="Kruys A."/>
            <person name="Hutchinson M.I."/>
            <person name="Powell A.J."/>
            <person name="Barry K."/>
            <person name="Miller A.N."/>
            <person name="Grigoriev I.V."/>
            <person name="Debuchy R."/>
            <person name="Gladieux P."/>
            <person name="Thoren M.H."/>
            <person name="Johannesson H."/>
        </authorList>
    </citation>
    <scope>NUCLEOTIDE SEQUENCE</scope>
    <source>
        <strain evidence="1">CBS 307.81</strain>
    </source>
</reference>
<evidence type="ECO:0000313" key="1">
    <source>
        <dbReference type="EMBL" id="KAK0670961.1"/>
    </source>
</evidence>
<keyword evidence="2" id="KW-1185">Reference proteome</keyword>
<dbReference type="EMBL" id="JAULSY010000025">
    <property type="protein sequence ID" value="KAK0670961.1"/>
    <property type="molecule type" value="Genomic_DNA"/>
</dbReference>
<gene>
    <name evidence="1" type="ORF">QBC41DRAFT_344995</name>
</gene>
<feature type="non-terminal residue" evidence="1">
    <location>
        <position position="111"/>
    </location>
</feature>
<proteinExistence type="predicted"/>
<dbReference type="Proteomes" id="UP001174997">
    <property type="component" value="Unassembled WGS sequence"/>
</dbReference>